<keyword evidence="1" id="KW-0812">Transmembrane</keyword>
<feature type="transmembrane region" description="Helical" evidence="1">
    <location>
        <begin position="749"/>
        <end position="768"/>
    </location>
</feature>
<organism evidence="2">
    <name type="scientific">Fervidobacterium nodosum</name>
    <dbReference type="NCBI Taxonomy" id="2424"/>
    <lineage>
        <taxon>Bacteria</taxon>
        <taxon>Thermotogati</taxon>
        <taxon>Thermotogota</taxon>
        <taxon>Thermotogae</taxon>
        <taxon>Thermotogales</taxon>
        <taxon>Fervidobacteriaceae</taxon>
        <taxon>Fervidobacterium</taxon>
    </lineage>
</organism>
<dbReference type="EMBL" id="DRXW01000219">
    <property type="protein sequence ID" value="HHR34012.1"/>
    <property type="molecule type" value="Genomic_DNA"/>
</dbReference>
<sequence length="1078" mass="122648">MIELKTSDEQIKEFTKRLLRNEKEYIEALQQLIPTENDPAFEQKRLLLSKIIDKWIELNNLSGIQRGTKKILSPIDLQNITNAVMNSPFKLEDSLKLLQQRLRLSFPPELQRMIIEEVQSRKELQTTLDKLKSFNVPVIAMGLVLKRLPKPNLAHKVISNSLLASAGAISAIDLYRKTMTLSDYTIDVFQDLDTYLDIFGLSMGVVGLFSKFKNPMFSIKTLQEKIDFSVPFTQNVIKAKRNLGKKISELQSTLEKKQIQELMPIIAFADSLSPDISKILQHTINNTDELRIVRGILEEGDTLDRLIKGEKIPELSRLISHKYIEKLFSVYDIKNIKVISEGNLIRETADYAETVSAVDELLRENKNVILEISTDRFSFTRNFIPDYIPTFTRSAIVKYTDKSGEIRSAFVDEIELPEFITRLNAEGMTLQGIIRPSIQKGQTSKFVKEVLEKIKDKVIEYKDINTFLENVDDDLRNILREAKEEVFTYAKTTERGFIEKALKLKGEEFAKEFLKINILQRISNPIPILHLKSQLEAIKDLSPQLARLKRVVDYLSNPNEMKTLKEANSIFKRLWLFANLPVSILNSTLNPIFITALNLSAKNQTEQIIPFASKFLKHLFSESTIKETAHFLQREPSTSLVDLVSSIIKFPFSSIVNAYKRTLLEEGGKFSELVFGTKNVDDEILRTFLFSEGVLAHPTFFTAYRGRVGNWIDTLSAFFTANYIPFFYSLKAFWDAYFTSMGLRGMKKISPFMSLAGTTALIGTLIGFRQTALMGIFENALQVGDVIASFLTPEDETQSPLWEFFMSEIGEKTNKVGEKFSNALTFALDTHSFSFIPSLFTQIALGRGLLGWLTNWRTEAASQVLPSIADSPIIQLLTSYNRFYTEIKLREPEIKDPTTSTIALTKAILQNIGIFNKLADSVNGKVNSVIYLPPSDFTQALKDIMLPSSLIEKPAFVSLYDKRTIEKTINEGIIGLQYIFGSLQKTKERKGVSLLIQNIDKNIERISKKVGTDEEIDPRHAIYLLLLRHHLKSNKPIDVEKTAQKLEKVLKIPASQLAPAISEMQKKIIIAKQLTKYE</sequence>
<accession>A0A7C5Y9A0</accession>
<protein>
    <submittedName>
        <fullName evidence="2">Uncharacterized protein</fullName>
    </submittedName>
</protein>
<gene>
    <name evidence="2" type="ORF">ENM46_03590</name>
</gene>
<name>A0A7C5Y9A0_9BACT</name>
<evidence type="ECO:0000256" key="1">
    <source>
        <dbReference type="SAM" id="Phobius"/>
    </source>
</evidence>
<evidence type="ECO:0000313" key="2">
    <source>
        <dbReference type="EMBL" id="HHR34012.1"/>
    </source>
</evidence>
<proteinExistence type="predicted"/>
<keyword evidence="1" id="KW-1133">Transmembrane helix</keyword>
<keyword evidence="1" id="KW-0472">Membrane</keyword>
<reference evidence="2" key="1">
    <citation type="journal article" date="2020" name="mSystems">
        <title>Genome- and Community-Level Interaction Insights into Carbon Utilization and Element Cycling Functions of Hydrothermarchaeota in Hydrothermal Sediment.</title>
        <authorList>
            <person name="Zhou Z."/>
            <person name="Liu Y."/>
            <person name="Xu W."/>
            <person name="Pan J."/>
            <person name="Luo Z.H."/>
            <person name="Li M."/>
        </authorList>
    </citation>
    <scope>NUCLEOTIDE SEQUENCE [LARGE SCALE GENOMIC DNA]</scope>
    <source>
        <strain evidence="2">SpSt-1088</strain>
    </source>
</reference>
<dbReference type="AlphaFoldDB" id="A0A7C5Y9A0"/>
<comment type="caution">
    <text evidence="2">The sequence shown here is derived from an EMBL/GenBank/DDBJ whole genome shotgun (WGS) entry which is preliminary data.</text>
</comment>